<reference evidence="3 4" key="1">
    <citation type="submission" date="2014-11" db="EMBL/GenBank/DDBJ databases">
        <authorList>
            <person name="Zhu J."/>
            <person name="Qi W."/>
            <person name="Song R."/>
        </authorList>
    </citation>
    <scope>NUCLEOTIDE SEQUENCE [LARGE SCALE GENOMIC DNA]</scope>
</reference>
<gene>
    <name evidence="3" type="ORF">Vbra_11239</name>
</gene>
<dbReference type="EMBL" id="CDMY01000176">
    <property type="protein sequence ID" value="CEL93529.1"/>
    <property type="molecule type" value="Genomic_DNA"/>
</dbReference>
<evidence type="ECO:0000256" key="1">
    <source>
        <dbReference type="SAM" id="MobiDB-lite"/>
    </source>
</evidence>
<feature type="region of interest" description="Disordered" evidence="1">
    <location>
        <begin position="104"/>
        <end position="134"/>
    </location>
</feature>
<proteinExistence type="predicted"/>
<feature type="transmembrane region" description="Helical" evidence="2">
    <location>
        <begin position="42"/>
        <end position="65"/>
    </location>
</feature>
<keyword evidence="2" id="KW-0472">Membrane</keyword>
<feature type="compositionally biased region" description="Acidic residues" evidence="1">
    <location>
        <begin position="106"/>
        <end position="133"/>
    </location>
</feature>
<evidence type="ECO:0000313" key="3">
    <source>
        <dbReference type="EMBL" id="CEL93529.1"/>
    </source>
</evidence>
<protein>
    <recommendedName>
        <fullName evidence="5">MATH domain-containing protein</fullName>
    </recommendedName>
</protein>
<keyword evidence="4" id="KW-1185">Reference proteome</keyword>
<evidence type="ECO:0000256" key="2">
    <source>
        <dbReference type="SAM" id="Phobius"/>
    </source>
</evidence>
<dbReference type="Proteomes" id="UP000041254">
    <property type="component" value="Unassembled WGS sequence"/>
</dbReference>
<evidence type="ECO:0000313" key="4">
    <source>
        <dbReference type="Proteomes" id="UP000041254"/>
    </source>
</evidence>
<keyword evidence="2" id="KW-1133">Transmembrane helix</keyword>
<name>A0A0G4ED95_VITBC</name>
<sequence length="261" mass="29493">MVRATSIPSTTPPFPRSASSPHLSASISRRTMKNTWRRGSGSLLCTGAFVICLWSLLVTAGAFHLRPTSVLVARGRVGFPALGGMQLQRLRSRPVWGGSHLVLSMADDDDDDDEDEDEEEEAAEEEEEEEEAKDELRVGKFRTTWKIGNVEEKLRWHWREMKSPPLRTSRFPFMGTRGFQLKFWPDGNDSSKKGYCALHLHYPENWGALTQPITLFVGPYKRGPLTYRSQEYWKAAMSLCRLEDLDLSSDELEVGVEVGTA</sequence>
<dbReference type="VEuPathDB" id="CryptoDB:Vbra_11239"/>
<organism evidence="3 4">
    <name type="scientific">Vitrella brassicaformis (strain CCMP3155)</name>
    <dbReference type="NCBI Taxonomy" id="1169540"/>
    <lineage>
        <taxon>Eukaryota</taxon>
        <taxon>Sar</taxon>
        <taxon>Alveolata</taxon>
        <taxon>Colpodellida</taxon>
        <taxon>Vitrellaceae</taxon>
        <taxon>Vitrella</taxon>
    </lineage>
</organism>
<accession>A0A0G4ED95</accession>
<dbReference type="InParanoid" id="A0A0G4ED95"/>
<feature type="compositionally biased region" description="Low complexity" evidence="1">
    <location>
        <begin position="16"/>
        <end position="26"/>
    </location>
</feature>
<evidence type="ECO:0008006" key="5">
    <source>
        <dbReference type="Google" id="ProtNLM"/>
    </source>
</evidence>
<dbReference type="AlphaFoldDB" id="A0A0G4ED95"/>
<keyword evidence="2" id="KW-0812">Transmembrane</keyword>
<dbReference type="SUPFAM" id="SSF49599">
    <property type="entry name" value="TRAF domain-like"/>
    <property type="match status" value="1"/>
</dbReference>
<feature type="region of interest" description="Disordered" evidence="1">
    <location>
        <begin position="1"/>
        <end position="26"/>
    </location>
</feature>